<evidence type="ECO:0000313" key="2">
    <source>
        <dbReference type="Proteomes" id="UP000784294"/>
    </source>
</evidence>
<protein>
    <submittedName>
        <fullName evidence="1">Uncharacterized protein</fullName>
    </submittedName>
</protein>
<dbReference type="AlphaFoldDB" id="A0A448XSM4"/>
<reference evidence="1" key="1">
    <citation type="submission" date="2018-11" db="EMBL/GenBank/DDBJ databases">
        <authorList>
            <consortium name="Pathogen Informatics"/>
        </authorList>
    </citation>
    <scope>NUCLEOTIDE SEQUENCE</scope>
</reference>
<dbReference type="EMBL" id="CAAALY010288370">
    <property type="protein sequence ID" value="VEL44031.1"/>
    <property type="molecule type" value="Genomic_DNA"/>
</dbReference>
<name>A0A448XSM4_9PLAT</name>
<accession>A0A448XSM4</accession>
<gene>
    <name evidence="1" type="ORF">PXEA_LOCUS37471</name>
</gene>
<dbReference type="Proteomes" id="UP000784294">
    <property type="component" value="Unassembled WGS sequence"/>
</dbReference>
<organism evidence="1 2">
    <name type="scientific">Protopolystoma xenopodis</name>
    <dbReference type="NCBI Taxonomy" id="117903"/>
    <lineage>
        <taxon>Eukaryota</taxon>
        <taxon>Metazoa</taxon>
        <taxon>Spiralia</taxon>
        <taxon>Lophotrochozoa</taxon>
        <taxon>Platyhelminthes</taxon>
        <taxon>Monogenea</taxon>
        <taxon>Polyopisthocotylea</taxon>
        <taxon>Polystomatidea</taxon>
        <taxon>Polystomatidae</taxon>
        <taxon>Protopolystoma</taxon>
    </lineage>
</organism>
<sequence length="174" mass="19028">MAALHSIPPRGPSFMNQQLLPSAAIPSKSRPLLSPKDHFVDSQDQEAMSNLENIPSFSRQIVPLAGSCMRKSQSKPAPTTSLSSSILVGRSARLFAARTNQIPETPVILRARVIHLRQETPRSGPLTRKPVFHASIGNKVVVSDTSNRHKCMEQVSNGGSQDKVKAVWQAVFVR</sequence>
<comment type="caution">
    <text evidence="1">The sequence shown here is derived from an EMBL/GenBank/DDBJ whole genome shotgun (WGS) entry which is preliminary data.</text>
</comment>
<evidence type="ECO:0000313" key="1">
    <source>
        <dbReference type="EMBL" id="VEL44031.1"/>
    </source>
</evidence>
<proteinExistence type="predicted"/>
<keyword evidence="2" id="KW-1185">Reference proteome</keyword>